<dbReference type="InterPro" id="IPR014710">
    <property type="entry name" value="RmlC-like_jellyroll"/>
</dbReference>
<evidence type="ECO:0000256" key="2">
    <source>
        <dbReference type="ARBA" id="ARBA00023015"/>
    </source>
</evidence>
<dbReference type="OrthoDB" id="9127033at2"/>
<reference evidence="9 10" key="1">
    <citation type="submission" date="2016-10" db="EMBL/GenBank/DDBJ databases">
        <title>Arsenicibacter rosenii gen. nov., sp. nov., an efficient arsenic-methylating bacterium isolated from an arsenic-contaminated paddy soil.</title>
        <authorList>
            <person name="Huang K."/>
        </authorList>
    </citation>
    <scope>NUCLEOTIDE SEQUENCE [LARGE SCALE GENOMIC DNA]</scope>
    <source>
        <strain evidence="9 10">SM-1</strain>
    </source>
</reference>
<evidence type="ECO:0000256" key="1">
    <source>
        <dbReference type="ARBA" id="ARBA00022553"/>
    </source>
</evidence>
<dbReference type="PROSITE" id="PS50110">
    <property type="entry name" value="RESPONSE_REGULATORY"/>
    <property type="match status" value="1"/>
</dbReference>
<dbReference type="Pfam" id="PF13545">
    <property type="entry name" value="HTH_Crp_2"/>
    <property type="match status" value="1"/>
</dbReference>
<evidence type="ECO:0000256" key="3">
    <source>
        <dbReference type="ARBA" id="ARBA00023125"/>
    </source>
</evidence>
<dbReference type="AlphaFoldDB" id="A0A1S2VDI9"/>
<dbReference type="PANTHER" id="PTHR43547:SF2">
    <property type="entry name" value="HYBRID SIGNAL TRANSDUCTION HISTIDINE KINASE C"/>
    <property type="match status" value="1"/>
</dbReference>
<dbReference type="GO" id="GO:0000155">
    <property type="term" value="F:phosphorelay sensor kinase activity"/>
    <property type="evidence" value="ECO:0007669"/>
    <property type="project" value="TreeGrafter"/>
</dbReference>
<dbReference type="EMBL" id="MORL01000024">
    <property type="protein sequence ID" value="OIN56355.1"/>
    <property type="molecule type" value="Genomic_DNA"/>
</dbReference>
<accession>A0A1S2VDI9</accession>
<evidence type="ECO:0000259" key="6">
    <source>
        <dbReference type="PROSITE" id="PS50042"/>
    </source>
</evidence>
<dbReference type="InterPro" id="IPR036388">
    <property type="entry name" value="WH-like_DNA-bd_sf"/>
</dbReference>
<keyword evidence="4" id="KW-0804">Transcription</keyword>
<feature type="domain" description="Cyclic nucleotide-binding" evidence="6">
    <location>
        <begin position="140"/>
        <end position="260"/>
    </location>
</feature>
<dbReference type="SMART" id="SM00419">
    <property type="entry name" value="HTH_CRP"/>
    <property type="match status" value="1"/>
</dbReference>
<feature type="modified residue" description="4-aspartylphosphate" evidence="5">
    <location>
        <position position="52"/>
    </location>
</feature>
<protein>
    <submittedName>
        <fullName evidence="9">Transcriptional regulator</fullName>
    </submittedName>
</protein>
<dbReference type="Gene3D" id="3.40.50.2300">
    <property type="match status" value="1"/>
</dbReference>
<dbReference type="GO" id="GO:0006355">
    <property type="term" value="P:regulation of DNA-templated transcription"/>
    <property type="evidence" value="ECO:0007669"/>
    <property type="project" value="InterPro"/>
</dbReference>
<dbReference type="RefSeq" id="WP_071506027.1">
    <property type="nucleotide sequence ID" value="NZ_MORL01000024.1"/>
</dbReference>
<organism evidence="9 10">
    <name type="scientific">Arsenicibacter rosenii</name>
    <dbReference type="NCBI Taxonomy" id="1750698"/>
    <lineage>
        <taxon>Bacteria</taxon>
        <taxon>Pseudomonadati</taxon>
        <taxon>Bacteroidota</taxon>
        <taxon>Cytophagia</taxon>
        <taxon>Cytophagales</taxon>
        <taxon>Spirosomataceae</taxon>
        <taxon>Arsenicibacter</taxon>
    </lineage>
</organism>
<gene>
    <name evidence="9" type="ORF">BLX24_25340</name>
</gene>
<dbReference type="Pfam" id="PF00072">
    <property type="entry name" value="Response_reg"/>
    <property type="match status" value="1"/>
</dbReference>
<keyword evidence="1 5" id="KW-0597">Phosphoprotein</keyword>
<dbReference type="InterPro" id="IPR001789">
    <property type="entry name" value="Sig_transdc_resp-reg_receiver"/>
</dbReference>
<proteinExistence type="predicted"/>
<name>A0A1S2VDI9_9BACT</name>
<evidence type="ECO:0000256" key="5">
    <source>
        <dbReference type="PROSITE-ProRule" id="PRU00169"/>
    </source>
</evidence>
<dbReference type="PROSITE" id="PS51063">
    <property type="entry name" value="HTH_CRP_2"/>
    <property type="match status" value="1"/>
</dbReference>
<dbReference type="CDD" id="cd00038">
    <property type="entry name" value="CAP_ED"/>
    <property type="match status" value="1"/>
</dbReference>
<dbReference type="SUPFAM" id="SSF46785">
    <property type="entry name" value="Winged helix' DNA-binding domain"/>
    <property type="match status" value="1"/>
</dbReference>
<dbReference type="InterPro" id="IPR036390">
    <property type="entry name" value="WH_DNA-bd_sf"/>
</dbReference>
<sequence length="352" mass="40071">MQTLLLIEDNDALRENTAEILELSGYQVLTAENGKIGVEVAIREKPDLIICDIMMPVLDGYGVLHMLHKHDDTAHIPFIFLTAKTERNDFRKGMEMGADDYVMKPFEEIELLNAVESRLRKADLTKKHYAPTLEGLDALIRDSGGSSELNKLIENREIRTYRKKEEIYAEGRPSHYLFFLQKGRVKTFKSNELGKELIVDLLAAPTYFGYKSLLQETFYADTAVAMEDAEVCLIPKQDFFMLLNKNVEVAQQFIRMLAENIDEKEDQLIKLAYNSVRKRVADALLRFYESVKANGTTNPGLPLLREDLANAAGTSLETAIRTLSDFKDEKLIDIQSGQVIILSADRLRRMKN</sequence>
<comment type="caution">
    <text evidence="9">The sequence shown here is derived from an EMBL/GenBank/DDBJ whole genome shotgun (WGS) entry which is preliminary data.</text>
</comment>
<dbReference type="InterPro" id="IPR000595">
    <property type="entry name" value="cNMP-bd_dom"/>
</dbReference>
<feature type="domain" description="Response regulatory" evidence="7">
    <location>
        <begin position="3"/>
        <end position="119"/>
    </location>
</feature>
<evidence type="ECO:0000256" key="4">
    <source>
        <dbReference type="ARBA" id="ARBA00023163"/>
    </source>
</evidence>
<evidence type="ECO:0000259" key="8">
    <source>
        <dbReference type="PROSITE" id="PS51063"/>
    </source>
</evidence>
<feature type="domain" description="HTH crp-type" evidence="8">
    <location>
        <begin position="274"/>
        <end position="345"/>
    </location>
</feature>
<dbReference type="InterPro" id="IPR012318">
    <property type="entry name" value="HTH_CRP"/>
</dbReference>
<dbReference type="SMART" id="SM00448">
    <property type="entry name" value="REC"/>
    <property type="match status" value="1"/>
</dbReference>
<dbReference type="SUPFAM" id="SSF52172">
    <property type="entry name" value="CheY-like"/>
    <property type="match status" value="1"/>
</dbReference>
<dbReference type="Proteomes" id="UP000181790">
    <property type="component" value="Unassembled WGS sequence"/>
</dbReference>
<evidence type="ECO:0000313" key="10">
    <source>
        <dbReference type="Proteomes" id="UP000181790"/>
    </source>
</evidence>
<dbReference type="SMART" id="SM00100">
    <property type="entry name" value="cNMP"/>
    <property type="match status" value="1"/>
</dbReference>
<dbReference type="SUPFAM" id="SSF51206">
    <property type="entry name" value="cAMP-binding domain-like"/>
    <property type="match status" value="1"/>
</dbReference>
<evidence type="ECO:0000313" key="9">
    <source>
        <dbReference type="EMBL" id="OIN56355.1"/>
    </source>
</evidence>
<dbReference type="PANTHER" id="PTHR43547">
    <property type="entry name" value="TWO-COMPONENT HISTIDINE KINASE"/>
    <property type="match status" value="1"/>
</dbReference>
<dbReference type="Gene3D" id="2.60.120.10">
    <property type="entry name" value="Jelly Rolls"/>
    <property type="match status" value="1"/>
</dbReference>
<dbReference type="GO" id="GO:0003677">
    <property type="term" value="F:DNA binding"/>
    <property type="evidence" value="ECO:0007669"/>
    <property type="project" value="UniProtKB-KW"/>
</dbReference>
<keyword evidence="10" id="KW-1185">Reference proteome</keyword>
<evidence type="ECO:0000259" key="7">
    <source>
        <dbReference type="PROSITE" id="PS50110"/>
    </source>
</evidence>
<dbReference type="Gene3D" id="1.10.10.10">
    <property type="entry name" value="Winged helix-like DNA-binding domain superfamily/Winged helix DNA-binding domain"/>
    <property type="match status" value="1"/>
</dbReference>
<keyword evidence="3" id="KW-0238">DNA-binding</keyword>
<dbReference type="InterPro" id="IPR011006">
    <property type="entry name" value="CheY-like_superfamily"/>
</dbReference>
<dbReference type="PROSITE" id="PS50042">
    <property type="entry name" value="CNMP_BINDING_3"/>
    <property type="match status" value="1"/>
</dbReference>
<dbReference type="CDD" id="cd17574">
    <property type="entry name" value="REC_OmpR"/>
    <property type="match status" value="1"/>
</dbReference>
<dbReference type="InterPro" id="IPR018490">
    <property type="entry name" value="cNMP-bd_dom_sf"/>
</dbReference>
<keyword evidence="2" id="KW-0805">Transcription regulation</keyword>
<dbReference type="Pfam" id="PF00027">
    <property type="entry name" value="cNMP_binding"/>
    <property type="match status" value="1"/>
</dbReference>